<dbReference type="PANTHER" id="PTHR43660">
    <property type="entry name" value="DIPEPTIDYL CARBOXYPEPTIDASE"/>
    <property type="match status" value="1"/>
</dbReference>
<keyword evidence="6 7" id="KW-0482">Metalloprotease</keyword>
<dbReference type="Gene3D" id="1.10.1370.10">
    <property type="entry name" value="Neurolysin, domain 3"/>
    <property type="match status" value="1"/>
</dbReference>
<name>A0A4P7W6B1_9BACT</name>
<dbReference type="Pfam" id="PF01432">
    <property type="entry name" value="Peptidase_M3"/>
    <property type="match status" value="1"/>
</dbReference>
<dbReference type="GO" id="GO:0006508">
    <property type="term" value="P:proteolysis"/>
    <property type="evidence" value="ECO:0007669"/>
    <property type="project" value="UniProtKB-KW"/>
</dbReference>
<comment type="cofactor">
    <cofactor evidence="7">
        <name>Zn(2+)</name>
        <dbReference type="ChEBI" id="CHEBI:29105"/>
    </cofactor>
    <text evidence="7">Binds 1 zinc ion.</text>
</comment>
<proteinExistence type="inferred from homology"/>
<accession>A0A4P7W6B1</accession>
<protein>
    <submittedName>
        <fullName evidence="9">M3 family peptidase</fullName>
    </submittedName>
</protein>
<evidence type="ECO:0000313" key="10">
    <source>
        <dbReference type="Proteomes" id="UP000297149"/>
    </source>
</evidence>
<dbReference type="FunFam" id="3.40.390.10:FF:000009">
    <property type="entry name" value="Oligopeptidase A"/>
    <property type="match status" value="1"/>
</dbReference>
<sequence length="702" mass="79283">MNAQTRQNPFMVPYETPFGIPPFDKITYDDYLPAIEKGIADKKAEIEAIANNPATPTFDNTILAMEKSGALLEKVMLVFGALDETDNNEHMLAISEKAYPMVSAASDEIMMNDKLFKRVKYLYDNRDKLNLDGPQKRAVELSYKSFTRNGALLSAEKKEELKNLNNELTQLFLSFNKNLLASTNKFELVVTDPAELKGIPAGIVSTAAEEAAKRGKQGQWVFTLHAPSRLPVLKYADSRSLREKMYNGYMNLASEAPYDNRPVIGNIVKARSKKARLLGFNDFASYMTDNVMAKTPEAARNLLLQIWSPTKDKVAEEVSEMQAYIDESGEKFKLAPWDYYYYAEKVRRKKYALDENEVSAYFSVDNVRKGIFTLAERLYGVTFTELPDAPKYNPEVNVYEVKDKDNNHVAVFMTDYFPRPSKRQGAWMSEFRGAFEDADGTSARPIVYNVGNFTRPTADTPALLTIDEVQTMFHEFGHGLHGMLTKAKLRSQAGTNVDRDFVELPSQITEHWALEPELLKEYAFHYKTGEVIPESLIKKLEAASTHNQGFEITERVTAALLDLEWGALNPSDSENIDIDKFEKQVAAKLDMPSQIAYRYRSPYFKHIFGGDGYASGYYTYLWAEVLDTDGFELFTEKGVFDPATAKSFKENILEMGGSEDPMTLFKRFRGHEPKVDALLRLRGLAPRKEAAKGGDINIPGGK</sequence>
<dbReference type="GO" id="GO:0004180">
    <property type="term" value="F:carboxypeptidase activity"/>
    <property type="evidence" value="ECO:0007669"/>
    <property type="project" value="TreeGrafter"/>
</dbReference>
<dbReference type="AlphaFoldDB" id="A0A4P7W6B1"/>
<reference evidence="10" key="1">
    <citation type="submission" date="2019-02" db="EMBL/GenBank/DDBJ databases">
        <title>Isolation and identification of novel species under the genus Muribaculum.</title>
        <authorList>
            <person name="Miyake S."/>
            <person name="Ding Y."/>
            <person name="Low A."/>
            <person name="Soh M."/>
            <person name="Seedorf H."/>
        </authorList>
    </citation>
    <scope>NUCLEOTIDE SEQUENCE [LARGE SCALE GENOMIC DNA]</scope>
    <source>
        <strain evidence="10">H5</strain>
    </source>
</reference>
<keyword evidence="3 7" id="KW-0479">Metal-binding</keyword>
<evidence type="ECO:0000256" key="5">
    <source>
        <dbReference type="ARBA" id="ARBA00022833"/>
    </source>
</evidence>
<keyword evidence="2 7" id="KW-0645">Protease</keyword>
<evidence type="ECO:0000256" key="7">
    <source>
        <dbReference type="RuleBase" id="RU003435"/>
    </source>
</evidence>
<evidence type="ECO:0000256" key="1">
    <source>
        <dbReference type="ARBA" id="ARBA00006040"/>
    </source>
</evidence>
<keyword evidence="4 7" id="KW-0378">Hydrolase</keyword>
<dbReference type="InterPro" id="IPR024080">
    <property type="entry name" value="Neurolysin/TOP_N"/>
</dbReference>
<evidence type="ECO:0000313" key="9">
    <source>
        <dbReference type="EMBL" id="QCD43669.1"/>
    </source>
</evidence>
<evidence type="ECO:0000256" key="6">
    <source>
        <dbReference type="ARBA" id="ARBA00023049"/>
    </source>
</evidence>
<dbReference type="InterPro" id="IPR024077">
    <property type="entry name" value="Neurolysin/TOP_dom2"/>
</dbReference>
<dbReference type="CDD" id="cd06456">
    <property type="entry name" value="M3A_DCP"/>
    <property type="match status" value="1"/>
</dbReference>
<dbReference type="Gene3D" id="1.20.1050.40">
    <property type="entry name" value="Endopeptidase. Chain P, domain 1"/>
    <property type="match status" value="1"/>
</dbReference>
<evidence type="ECO:0000256" key="4">
    <source>
        <dbReference type="ARBA" id="ARBA00022801"/>
    </source>
</evidence>
<dbReference type="InterPro" id="IPR045090">
    <property type="entry name" value="Pept_M3A_M3B"/>
</dbReference>
<keyword evidence="5 7" id="KW-0862">Zinc</keyword>
<dbReference type="InterPro" id="IPR024079">
    <property type="entry name" value="MetalloPept_cat_dom_sf"/>
</dbReference>
<dbReference type="GO" id="GO:0004222">
    <property type="term" value="F:metalloendopeptidase activity"/>
    <property type="evidence" value="ECO:0007669"/>
    <property type="project" value="InterPro"/>
</dbReference>
<comment type="similarity">
    <text evidence="1 7">Belongs to the peptidase M3 family.</text>
</comment>
<evidence type="ECO:0000256" key="2">
    <source>
        <dbReference type="ARBA" id="ARBA00022670"/>
    </source>
</evidence>
<dbReference type="InterPro" id="IPR001567">
    <property type="entry name" value="Pept_M3A_M3B_dom"/>
</dbReference>
<dbReference type="Proteomes" id="UP000297149">
    <property type="component" value="Chromosome"/>
</dbReference>
<dbReference type="EMBL" id="CP039396">
    <property type="protein sequence ID" value="QCD43669.1"/>
    <property type="molecule type" value="Genomic_DNA"/>
</dbReference>
<dbReference type="GO" id="GO:0005829">
    <property type="term" value="C:cytosol"/>
    <property type="evidence" value="ECO:0007669"/>
    <property type="project" value="TreeGrafter"/>
</dbReference>
<dbReference type="KEGG" id="ddb:E7747_06705"/>
<dbReference type="GO" id="GO:0046872">
    <property type="term" value="F:metal ion binding"/>
    <property type="evidence" value="ECO:0007669"/>
    <property type="project" value="UniProtKB-UniRule"/>
</dbReference>
<organism evidence="9 10">
    <name type="scientific">Duncaniella dubosii</name>
    <dbReference type="NCBI Taxonomy" id="2518971"/>
    <lineage>
        <taxon>Bacteria</taxon>
        <taxon>Pseudomonadati</taxon>
        <taxon>Bacteroidota</taxon>
        <taxon>Bacteroidia</taxon>
        <taxon>Bacteroidales</taxon>
        <taxon>Muribaculaceae</taxon>
        <taxon>Duncaniella</taxon>
    </lineage>
</organism>
<feature type="domain" description="Peptidase M3A/M3B catalytic" evidence="8">
    <location>
        <begin position="232"/>
        <end position="681"/>
    </location>
</feature>
<dbReference type="InterPro" id="IPR034005">
    <property type="entry name" value="M3A_DCP"/>
</dbReference>
<gene>
    <name evidence="9" type="ORF">E7747_06705</name>
</gene>
<evidence type="ECO:0000256" key="3">
    <source>
        <dbReference type="ARBA" id="ARBA00022723"/>
    </source>
</evidence>
<dbReference type="SUPFAM" id="SSF55486">
    <property type="entry name" value="Metalloproteases ('zincins'), catalytic domain"/>
    <property type="match status" value="1"/>
</dbReference>
<dbReference type="PANTHER" id="PTHR43660:SF1">
    <property type="entry name" value="DIPEPTIDYL CARBOXYPEPTIDASE"/>
    <property type="match status" value="1"/>
</dbReference>
<keyword evidence="10" id="KW-1185">Reference proteome</keyword>
<dbReference type="Gene3D" id="3.40.390.10">
    <property type="entry name" value="Collagenase (Catalytic Domain)"/>
    <property type="match status" value="1"/>
</dbReference>
<evidence type="ECO:0000259" key="8">
    <source>
        <dbReference type="Pfam" id="PF01432"/>
    </source>
</evidence>